<evidence type="ECO:0000256" key="10">
    <source>
        <dbReference type="ARBA" id="ARBA00023204"/>
    </source>
</evidence>
<evidence type="ECO:0000259" key="14">
    <source>
        <dbReference type="PROSITE" id="PS51645"/>
    </source>
</evidence>
<keyword evidence="11 15" id="KW-0456">Lyase</keyword>
<evidence type="ECO:0000256" key="12">
    <source>
        <dbReference type="ARBA" id="ARBA00031671"/>
    </source>
</evidence>
<dbReference type="GO" id="GO:0000719">
    <property type="term" value="P:photoreactive repair"/>
    <property type="evidence" value="ECO:0007669"/>
    <property type="project" value="TreeGrafter"/>
</dbReference>
<name>A0A1T5DJ00_9BACT</name>
<evidence type="ECO:0000256" key="2">
    <source>
        <dbReference type="ARBA" id="ARBA00001974"/>
    </source>
</evidence>
<dbReference type="InterPro" id="IPR006050">
    <property type="entry name" value="DNA_photolyase_N"/>
</dbReference>
<accession>A0A1T5DJ00</accession>
<dbReference type="InterPro" id="IPR036155">
    <property type="entry name" value="Crypto/Photolyase_N_sf"/>
</dbReference>
<dbReference type="Gene3D" id="3.40.50.620">
    <property type="entry name" value="HUPs"/>
    <property type="match status" value="1"/>
</dbReference>
<keyword evidence="8" id="KW-0274">FAD</keyword>
<keyword evidence="10" id="KW-0234">DNA repair</keyword>
<dbReference type="PANTHER" id="PTHR10211:SF0">
    <property type="entry name" value="DEOXYRIBODIPYRIMIDINE PHOTO-LYASE"/>
    <property type="match status" value="1"/>
</dbReference>
<evidence type="ECO:0000256" key="1">
    <source>
        <dbReference type="ARBA" id="ARBA00001932"/>
    </source>
</evidence>
<keyword evidence="16" id="KW-1185">Reference proteome</keyword>
<evidence type="ECO:0000256" key="6">
    <source>
        <dbReference type="ARBA" id="ARBA00022630"/>
    </source>
</evidence>
<reference evidence="16" key="1">
    <citation type="submission" date="2017-02" db="EMBL/GenBank/DDBJ databases">
        <authorList>
            <person name="Varghese N."/>
            <person name="Submissions S."/>
        </authorList>
    </citation>
    <scope>NUCLEOTIDE SEQUENCE [LARGE SCALE GENOMIC DNA]</scope>
    <source>
        <strain evidence="16">DSM 24967</strain>
    </source>
</reference>
<dbReference type="InterPro" id="IPR036134">
    <property type="entry name" value="Crypto/Photolyase_FAD-like_sf"/>
</dbReference>
<comment type="cofactor">
    <cofactor evidence="2">
        <name>FAD</name>
        <dbReference type="ChEBI" id="CHEBI:57692"/>
    </cofactor>
</comment>
<evidence type="ECO:0000256" key="4">
    <source>
        <dbReference type="ARBA" id="ARBA00013149"/>
    </source>
</evidence>
<evidence type="ECO:0000256" key="11">
    <source>
        <dbReference type="ARBA" id="ARBA00023239"/>
    </source>
</evidence>
<keyword evidence="7" id="KW-0227">DNA damage</keyword>
<comment type="cofactor">
    <cofactor evidence="1">
        <name>(6R)-5,10-methylene-5,6,7,8-tetrahydrofolate</name>
        <dbReference type="ChEBI" id="CHEBI:15636"/>
    </cofactor>
</comment>
<dbReference type="RefSeq" id="WP_079683908.1">
    <property type="nucleotide sequence ID" value="NZ_FUYQ01000019.1"/>
</dbReference>
<proteinExistence type="inferred from homology"/>
<sequence length="445" mass="51840">MRKERIHELNNRAYLPGRYVLYRMQASVRITNNQALFHAIRLANELNLPLKVVFRLDASFPEANFRHFDFLIQGLKDFASGVSLLGCEFEIRTGTLEEAFLEPLSNAACVVTDKGYLRIQRDWSGWLGEHAPCKVIEVEDNLIVPVESASHKGEWAARTLRPKITDKLPYFTSELEDEIPVLTCRREASPELSALNERILTSTLEKLRSDAWLTPVAMKGGEQEANRLLDVFVKDKLASYDNDRNDPSLVATSRLSAYLHFGFISPVEIWKAVEKYPESAPFIEQLVVRRELAHNYIWFTKNYDSYDSLPEWSRKSLELHEPDQRPFLYDLKRLEEAATHDASWNAAMREMIQTGFMENTMRMYWGKKLIEWSATPQEAYHRMSYLNNRYFLDGRDANSFTGIGWCFGLHDRPWQERPVFGMVRYMNEAGLYRKYNMNAYIGKWS</sequence>
<dbReference type="AlphaFoldDB" id="A0A1T5DJ00"/>
<comment type="similarity">
    <text evidence="3">Belongs to the DNA photolyase class-2 family.</text>
</comment>
<dbReference type="Gene3D" id="1.10.579.10">
    <property type="entry name" value="DNA Cyclobutane Dipyrimidine Photolyase, subunit A, domain 3"/>
    <property type="match status" value="1"/>
</dbReference>
<dbReference type="Proteomes" id="UP000190852">
    <property type="component" value="Unassembled WGS sequence"/>
</dbReference>
<dbReference type="Pfam" id="PF00875">
    <property type="entry name" value="DNA_photolyase"/>
    <property type="match status" value="1"/>
</dbReference>
<protein>
    <recommendedName>
        <fullName evidence="5">Deoxyribodipyrimidine photo-lyase</fullName>
        <ecNumber evidence="4">4.1.99.3</ecNumber>
    </recommendedName>
    <alternativeName>
        <fullName evidence="12">DNA photolyase</fullName>
    </alternativeName>
</protein>
<evidence type="ECO:0000256" key="3">
    <source>
        <dbReference type="ARBA" id="ARBA00006409"/>
    </source>
</evidence>
<dbReference type="FunFam" id="1.10.579.10:FF:000002">
    <property type="entry name" value="Deoxyribodipyrimidine photolyase"/>
    <property type="match status" value="1"/>
</dbReference>
<dbReference type="InterPro" id="IPR052219">
    <property type="entry name" value="Photolyase_Class-2"/>
</dbReference>
<dbReference type="GO" id="GO:0003677">
    <property type="term" value="F:DNA binding"/>
    <property type="evidence" value="ECO:0007669"/>
    <property type="project" value="UniProtKB-KW"/>
</dbReference>
<dbReference type="EMBL" id="FUYQ01000019">
    <property type="protein sequence ID" value="SKB71460.1"/>
    <property type="molecule type" value="Genomic_DNA"/>
</dbReference>
<dbReference type="InterPro" id="IPR014729">
    <property type="entry name" value="Rossmann-like_a/b/a_fold"/>
</dbReference>
<keyword evidence="9" id="KW-0238">DNA-binding</keyword>
<evidence type="ECO:0000313" key="15">
    <source>
        <dbReference type="EMBL" id="SKB71460.1"/>
    </source>
</evidence>
<evidence type="ECO:0000256" key="13">
    <source>
        <dbReference type="ARBA" id="ARBA00033999"/>
    </source>
</evidence>
<dbReference type="PROSITE" id="PS51645">
    <property type="entry name" value="PHR_CRY_ALPHA_BETA"/>
    <property type="match status" value="1"/>
</dbReference>
<dbReference type="SUPFAM" id="SSF52425">
    <property type="entry name" value="Cryptochrome/photolyase, N-terminal domain"/>
    <property type="match status" value="1"/>
</dbReference>
<dbReference type="GO" id="GO:0003904">
    <property type="term" value="F:deoxyribodipyrimidine photo-lyase activity"/>
    <property type="evidence" value="ECO:0007669"/>
    <property type="project" value="UniProtKB-EC"/>
</dbReference>
<evidence type="ECO:0000256" key="8">
    <source>
        <dbReference type="ARBA" id="ARBA00022827"/>
    </source>
</evidence>
<comment type="catalytic activity">
    <reaction evidence="13">
        <text>cyclobutadipyrimidine (in DNA) = 2 pyrimidine residues (in DNA).</text>
        <dbReference type="EC" id="4.1.99.3"/>
    </reaction>
</comment>
<evidence type="ECO:0000256" key="5">
    <source>
        <dbReference type="ARBA" id="ARBA00014046"/>
    </source>
</evidence>
<dbReference type="Gene3D" id="1.25.40.80">
    <property type="match status" value="1"/>
</dbReference>
<evidence type="ECO:0000313" key="16">
    <source>
        <dbReference type="Proteomes" id="UP000190852"/>
    </source>
</evidence>
<keyword evidence="6" id="KW-0285">Flavoprotein</keyword>
<gene>
    <name evidence="15" type="ORF">SAMN05660349_02457</name>
</gene>
<feature type="domain" description="Photolyase/cryptochrome alpha/beta" evidence="14">
    <location>
        <begin position="18"/>
        <end position="146"/>
    </location>
</feature>
<organism evidence="15 16">
    <name type="scientific">Parabacteroides chartae</name>
    <dbReference type="NCBI Taxonomy" id="1037355"/>
    <lineage>
        <taxon>Bacteria</taxon>
        <taxon>Pseudomonadati</taxon>
        <taxon>Bacteroidota</taxon>
        <taxon>Bacteroidia</taxon>
        <taxon>Bacteroidales</taxon>
        <taxon>Tannerellaceae</taxon>
        <taxon>Parabacteroides</taxon>
    </lineage>
</organism>
<dbReference type="SUPFAM" id="SSF48173">
    <property type="entry name" value="Cryptochrome/photolyase FAD-binding domain"/>
    <property type="match status" value="1"/>
</dbReference>
<dbReference type="EC" id="4.1.99.3" evidence="4"/>
<dbReference type="PANTHER" id="PTHR10211">
    <property type="entry name" value="DEOXYRIBODIPYRIMIDINE PHOTOLYASE"/>
    <property type="match status" value="1"/>
</dbReference>
<evidence type="ECO:0000256" key="7">
    <source>
        <dbReference type="ARBA" id="ARBA00022763"/>
    </source>
</evidence>
<evidence type="ECO:0000256" key="9">
    <source>
        <dbReference type="ARBA" id="ARBA00023125"/>
    </source>
</evidence>